<feature type="region of interest" description="Disordered" evidence="3">
    <location>
        <begin position="96"/>
        <end position="147"/>
    </location>
</feature>
<name>A0A8B8AS36_CRAVI</name>
<dbReference type="RefSeq" id="XP_022293886.1">
    <property type="nucleotide sequence ID" value="XM_022438178.1"/>
</dbReference>
<dbReference type="GO" id="GO:0051726">
    <property type="term" value="P:regulation of cell cycle"/>
    <property type="evidence" value="ECO:0007669"/>
    <property type="project" value="InterPro"/>
</dbReference>
<protein>
    <submittedName>
        <fullName evidence="6">Uncharacterized protein LOC111104309</fullName>
    </submittedName>
</protein>
<dbReference type="OrthoDB" id="6373236at2759"/>
<dbReference type="InterPro" id="IPR044898">
    <property type="entry name" value="CDI_dom_sf"/>
</dbReference>
<dbReference type="InterPro" id="IPR003175">
    <property type="entry name" value="CDI_dom"/>
</dbReference>
<feature type="domain" description="Cyclin-dependent kinase inhibitor" evidence="4">
    <location>
        <begin position="26"/>
        <end position="73"/>
    </location>
</feature>
<comment type="similarity">
    <text evidence="1">Belongs to the CDI family.</text>
</comment>
<evidence type="ECO:0000256" key="2">
    <source>
        <dbReference type="ARBA" id="ARBA00023013"/>
    </source>
</evidence>
<accession>A0A8B8AS36</accession>
<gene>
    <name evidence="6" type="primary">LOC111104309</name>
</gene>
<dbReference type="GeneID" id="111104309"/>
<dbReference type="GO" id="GO:0005634">
    <property type="term" value="C:nucleus"/>
    <property type="evidence" value="ECO:0007669"/>
    <property type="project" value="InterPro"/>
</dbReference>
<dbReference type="AlphaFoldDB" id="A0A8B8AS36"/>
<evidence type="ECO:0000256" key="1">
    <source>
        <dbReference type="ARBA" id="ARBA00006726"/>
    </source>
</evidence>
<evidence type="ECO:0000256" key="3">
    <source>
        <dbReference type="SAM" id="MobiDB-lite"/>
    </source>
</evidence>
<evidence type="ECO:0000313" key="6">
    <source>
        <dbReference type="RefSeq" id="XP_022293886.1"/>
    </source>
</evidence>
<evidence type="ECO:0000259" key="4">
    <source>
        <dbReference type="Pfam" id="PF02234"/>
    </source>
</evidence>
<dbReference type="KEGG" id="cvn:111104309"/>
<keyword evidence="2" id="KW-0649">Protein kinase inhibitor</keyword>
<organism evidence="5 6">
    <name type="scientific">Crassostrea virginica</name>
    <name type="common">Eastern oyster</name>
    <dbReference type="NCBI Taxonomy" id="6565"/>
    <lineage>
        <taxon>Eukaryota</taxon>
        <taxon>Metazoa</taxon>
        <taxon>Spiralia</taxon>
        <taxon>Lophotrochozoa</taxon>
        <taxon>Mollusca</taxon>
        <taxon>Bivalvia</taxon>
        <taxon>Autobranchia</taxon>
        <taxon>Pteriomorphia</taxon>
        <taxon>Ostreida</taxon>
        <taxon>Ostreoidea</taxon>
        <taxon>Ostreidae</taxon>
        <taxon>Crassostrea</taxon>
    </lineage>
</organism>
<proteinExistence type="inferred from homology"/>
<dbReference type="Pfam" id="PF02234">
    <property type="entry name" value="CDI"/>
    <property type="match status" value="1"/>
</dbReference>
<dbReference type="Proteomes" id="UP000694844">
    <property type="component" value="Chromosome 7"/>
</dbReference>
<dbReference type="GO" id="GO:0004861">
    <property type="term" value="F:cyclin-dependent protein serine/threonine kinase inhibitor activity"/>
    <property type="evidence" value="ECO:0007669"/>
    <property type="project" value="InterPro"/>
</dbReference>
<sequence>MLDGATGTIKMVEIKPKPIKPKCVRNLFGSPSEKEKEQIKQLYSDCLKEDAIIAKEKYEYDIVSDVPLSDRWEITTTAPEFYSRVYGSKSERLISLKRKHEGEHENEETEAEASETHRPRNLRQPPLTNYLKKRKRSSPSNTKQLRL</sequence>
<keyword evidence="5" id="KW-1185">Reference proteome</keyword>
<reference evidence="6" key="1">
    <citation type="submission" date="2025-08" db="UniProtKB">
        <authorList>
            <consortium name="RefSeq"/>
        </authorList>
    </citation>
    <scope>IDENTIFICATION</scope>
    <source>
        <tissue evidence="6">Whole sample</tissue>
    </source>
</reference>
<dbReference type="Gene3D" id="4.10.365.10">
    <property type="entry name" value="p27"/>
    <property type="match status" value="1"/>
</dbReference>
<feature type="compositionally biased region" description="Acidic residues" evidence="3">
    <location>
        <begin position="104"/>
        <end position="113"/>
    </location>
</feature>
<evidence type="ECO:0000313" key="5">
    <source>
        <dbReference type="Proteomes" id="UP000694844"/>
    </source>
</evidence>
<feature type="compositionally biased region" description="Polar residues" evidence="3">
    <location>
        <begin position="138"/>
        <end position="147"/>
    </location>
</feature>